<dbReference type="Pfam" id="PF13673">
    <property type="entry name" value="Acetyltransf_10"/>
    <property type="match status" value="1"/>
</dbReference>
<dbReference type="PROSITE" id="PS51186">
    <property type="entry name" value="GNAT"/>
    <property type="match status" value="1"/>
</dbReference>
<protein>
    <submittedName>
        <fullName evidence="2">GCN5-related N-acetyltransferase</fullName>
    </submittedName>
</protein>
<gene>
    <name evidence="2" type="ORF">SBD_2175</name>
</gene>
<dbReference type="InterPro" id="IPR000182">
    <property type="entry name" value="GNAT_dom"/>
</dbReference>
<proteinExistence type="predicted"/>
<organism evidence="2 3">
    <name type="scientific">Streptomyces bottropensis ATCC 25435</name>
    <dbReference type="NCBI Taxonomy" id="1054862"/>
    <lineage>
        <taxon>Bacteria</taxon>
        <taxon>Bacillati</taxon>
        <taxon>Actinomycetota</taxon>
        <taxon>Actinomycetes</taxon>
        <taxon>Kitasatosporales</taxon>
        <taxon>Streptomycetaceae</taxon>
        <taxon>Streptomyces</taxon>
    </lineage>
</organism>
<keyword evidence="2" id="KW-0808">Transferase</keyword>
<dbReference type="AlphaFoldDB" id="M3FW22"/>
<dbReference type="CDD" id="cd04301">
    <property type="entry name" value="NAT_SF"/>
    <property type="match status" value="1"/>
</dbReference>
<evidence type="ECO:0000313" key="2">
    <source>
        <dbReference type="EMBL" id="EMF56424.1"/>
    </source>
</evidence>
<dbReference type="SUPFAM" id="SSF55729">
    <property type="entry name" value="Acyl-CoA N-acyltransferases (Nat)"/>
    <property type="match status" value="1"/>
</dbReference>
<accession>M3FW22</accession>
<dbReference type="Proteomes" id="UP000030760">
    <property type="component" value="Unassembled WGS sequence"/>
</dbReference>
<evidence type="ECO:0000313" key="3">
    <source>
        <dbReference type="Proteomes" id="UP000030760"/>
    </source>
</evidence>
<dbReference type="GO" id="GO:0016747">
    <property type="term" value="F:acyltransferase activity, transferring groups other than amino-acyl groups"/>
    <property type="evidence" value="ECO:0007669"/>
    <property type="project" value="InterPro"/>
</dbReference>
<dbReference type="Gene3D" id="3.40.630.30">
    <property type="match status" value="1"/>
</dbReference>
<reference evidence="3" key="1">
    <citation type="journal article" date="2013" name="Genome Announc.">
        <title>Draft Genome Sequence of Streptomyces bottropensis ATCC 25435, a Bottromycin-Producing Actinomycete.</title>
        <authorList>
            <person name="Zhang H."/>
            <person name="Zhou W."/>
            <person name="Zhuang Y."/>
            <person name="Liang X."/>
            <person name="Liu T."/>
        </authorList>
    </citation>
    <scope>NUCLEOTIDE SEQUENCE [LARGE SCALE GENOMIC DNA]</scope>
    <source>
        <strain evidence="3">ATCC 25435</strain>
    </source>
</reference>
<dbReference type="InterPro" id="IPR016181">
    <property type="entry name" value="Acyl_CoA_acyltransferase"/>
</dbReference>
<feature type="domain" description="N-acetyltransferase" evidence="1">
    <location>
        <begin position="1"/>
        <end position="153"/>
    </location>
</feature>
<sequence length="684" mass="75832">MRIAAVNADDEQLLAAVIGLGDRNRKTLGFLPHAAFRQAAQAATLLAAVEGSRLAGYALYGLPGDRVRLTHLCVDDHYRGQGINAELVNAISERHADRLGITLKCRKNYGLEKMWTRLGFQMRTEVAGRGQSREPLVVWWRSHGHPDLFTDIESPALVTAAMDCNIFADLHSSLPRNGAQETKALAATWLVDLLKLVVLPQLVAEIHNSGHAAERKVQIHALMGYHHPELEQIDEDQVLRNLIEAAWEDLGIELPRTPNDSADLAYVVQAHAAGVQLLVTRDEGLIALSPVAEKVCGVRILGPTDSVLAIDELTRAQAYQPGSLLGTAMTTAAVAAGQEQQHLVFLNKPAGEKQKAFKKRLRDFAALPGRWIRQQITDQDGRLLATYCHEIRDGELHVSLLRVDEQHALGATLARQLLFLLRQRCRTEGVEILRLSDPHLQRTVRAAAEEDAFRPAGDRSLVALVLDRLTDTPALDAHAAELAERLDLTLPPLTAPLPATAASAVEHAWWPVKITDAELPTFLIPVQPRWSYELFGYPEGLLARDHNLGLSREHVYYRAPLPRGESAPARILWYASSDDTMKVSAVFACSRLEQCVIDDGERLYGQFKHLGVYRRKDVLETSEKYAGQAMALRFSDTALFPSTVSHRRLVELGARHGQKVNVQSVSKISPDLLRALYEEGHRLR</sequence>
<name>M3FW22_9ACTN</name>
<dbReference type="EMBL" id="KB405063">
    <property type="protein sequence ID" value="EMF56424.1"/>
    <property type="molecule type" value="Genomic_DNA"/>
</dbReference>
<evidence type="ECO:0000259" key="1">
    <source>
        <dbReference type="PROSITE" id="PS51186"/>
    </source>
</evidence>